<name>A0A1S2LU42_9BACI</name>
<gene>
    <name evidence="1" type="ORF">BKP35_05470</name>
</gene>
<dbReference type="RefSeq" id="WP_071312413.1">
    <property type="nucleotide sequence ID" value="NZ_MLQQ01000003.1"/>
</dbReference>
<dbReference type="EMBL" id="MLQQ01000003">
    <property type="protein sequence ID" value="OIJ14885.1"/>
    <property type="molecule type" value="Genomic_DNA"/>
</dbReference>
<organism evidence="1 2">
    <name type="scientific">Anaerobacillus arseniciselenatis</name>
    <dbReference type="NCBI Taxonomy" id="85682"/>
    <lineage>
        <taxon>Bacteria</taxon>
        <taxon>Bacillati</taxon>
        <taxon>Bacillota</taxon>
        <taxon>Bacilli</taxon>
        <taxon>Bacillales</taxon>
        <taxon>Bacillaceae</taxon>
        <taxon>Anaerobacillus</taxon>
    </lineage>
</organism>
<evidence type="ECO:0008006" key="3">
    <source>
        <dbReference type="Google" id="ProtNLM"/>
    </source>
</evidence>
<comment type="caution">
    <text evidence="1">The sequence shown here is derived from an EMBL/GenBank/DDBJ whole genome shotgun (WGS) entry which is preliminary data.</text>
</comment>
<dbReference type="AlphaFoldDB" id="A0A1S2LU42"/>
<keyword evidence="2" id="KW-1185">Reference proteome</keyword>
<dbReference type="OrthoDB" id="9805811at2"/>
<evidence type="ECO:0000313" key="1">
    <source>
        <dbReference type="EMBL" id="OIJ14885.1"/>
    </source>
</evidence>
<dbReference type="Proteomes" id="UP000180098">
    <property type="component" value="Unassembled WGS sequence"/>
</dbReference>
<proteinExistence type="predicted"/>
<evidence type="ECO:0000313" key="2">
    <source>
        <dbReference type="Proteomes" id="UP000180098"/>
    </source>
</evidence>
<sequence>MLTFPKKSKVGRIMPKEAFYKHLTLKGDIREKFVSDIKRIVLEYKLSPDTLNMEKGEEVAEILVLSLELKKKELDYRTVEAIARQNSHKLLFIIKYQDLVQLSLYYKKIYKTDWIPEQDTSLKVTGFNLDSVWNGLVEQVAVREDIKITQDNISVSERLEQQERIIKLQKEVDKLEKASRNEKQPKKRFELYTKLQDLKKRLEDEKGD</sequence>
<protein>
    <recommendedName>
        <fullName evidence="3">DUF4391 domain-containing protein</fullName>
    </recommendedName>
</protein>
<dbReference type="Pfam" id="PF14335">
    <property type="entry name" value="DUF4391"/>
    <property type="match status" value="1"/>
</dbReference>
<reference evidence="1 2" key="1">
    <citation type="submission" date="2016-10" db="EMBL/GenBank/DDBJ databases">
        <title>Draft genome sequences of four alkaliphilic bacteria belonging to the Anaerobacillus genus.</title>
        <authorList>
            <person name="Bassil N.M."/>
            <person name="Lloyd J.R."/>
        </authorList>
    </citation>
    <scope>NUCLEOTIDE SEQUENCE [LARGE SCALE GENOMIC DNA]</scope>
    <source>
        <strain evidence="1 2">DSM 15340</strain>
    </source>
</reference>
<dbReference type="InterPro" id="IPR025503">
    <property type="entry name" value="DUF4391"/>
</dbReference>
<accession>A0A1S2LU42</accession>